<keyword evidence="10 13" id="KW-0067">ATP-binding</keyword>
<dbReference type="EC" id="2.7.1.130" evidence="3 13"/>
<dbReference type="NCBIfam" id="TIGR00682">
    <property type="entry name" value="lpxK"/>
    <property type="match status" value="1"/>
</dbReference>
<dbReference type="InterPro" id="IPR027417">
    <property type="entry name" value="P-loop_NTPase"/>
</dbReference>
<keyword evidence="11 13" id="KW-0443">Lipid metabolism</keyword>
<comment type="caution">
    <text evidence="14">The sequence shown here is derived from an EMBL/GenBank/DDBJ whole genome shotgun (WGS) entry which is preliminary data.</text>
</comment>
<dbReference type="GO" id="GO:0009029">
    <property type="term" value="F:lipid-A 4'-kinase activity"/>
    <property type="evidence" value="ECO:0007669"/>
    <property type="project" value="UniProtKB-UniRule"/>
</dbReference>
<protein>
    <recommendedName>
        <fullName evidence="4 13">Tetraacyldisaccharide 4'-kinase</fullName>
        <ecNumber evidence="3 13">2.7.1.130</ecNumber>
    </recommendedName>
    <alternativeName>
        <fullName evidence="12 13">Lipid A 4'-kinase</fullName>
    </alternativeName>
</protein>
<evidence type="ECO:0000256" key="7">
    <source>
        <dbReference type="ARBA" id="ARBA00022679"/>
    </source>
</evidence>
<dbReference type="OrthoDB" id="9766423at2"/>
<gene>
    <name evidence="13" type="primary">lpxK</name>
    <name evidence="14" type="ORF">CR159_18025</name>
</gene>
<keyword evidence="6 13" id="KW-0441">Lipid A biosynthesis</keyword>
<evidence type="ECO:0000256" key="11">
    <source>
        <dbReference type="ARBA" id="ARBA00023098"/>
    </source>
</evidence>
<dbReference type="PANTHER" id="PTHR42724">
    <property type="entry name" value="TETRAACYLDISACCHARIDE 4'-KINASE"/>
    <property type="match status" value="1"/>
</dbReference>
<dbReference type="EMBL" id="PDNW01000020">
    <property type="protein sequence ID" value="PLC48432.1"/>
    <property type="molecule type" value="Genomic_DNA"/>
</dbReference>
<keyword evidence="5 13" id="KW-0444">Lipid biosynthesis</keyword>
<dbReference type="GO" id="GO:0005524">
    <property type="term" value="F:ATP binding"/>
    <property type="evidence" value="ECO:0007669"/>
    <property type="project" value="UniProtKB-UniRule"/>
</dbReference>
<evidence type="ECO:0000256" key="5">
    <source>
        <dbReference type="ARBA" id="ARBA00022516"/>
    </source>
</evidence>
<evidence type="ECO:0000313" key="14">
    <source>
        <dbReference type="EMBL" id="PLC48432.1"/>
    </source>
</evidence>
<dbReference type="Proteomes" id="UP000234190">
    <property type="component" value="Unassembled WGS sequence"/>
</dbReference>
<dbReference type="GO" id="GO:0009245">
    <property type="term" value="P:lipid A biosynthetic process"/>
    <property type="evidence" value="ECO:0007669"/>
    <property type="project" value="UniProtKB-UniRule"/>
</dbReference>
<evidence type="ECO:0000313" key="15">
    <source>
        <dbReference type="Proteomes" id="UP000234190"/>
    </source>
</evidence>
<evidence type="ECO:0000256" key="12">
    <source>
        <dbReference type="ARBA" id="ARBA00029757"/>
    </source>
</evidence>
<evidence type="ECO:0000256" key="6">
    <source>
        <dbReference type="ARBA" id="ARBA00022556"/>
    </source>
</evidence>
<dbReference type="HAMAP" id="MF_00409">
    <property type="entry name" value="LpxK"/>
    <property type="match status" value="1"/>
</dbReference>
<evidence type="ECO:0000256" key="8">
    <source>
        <dbReference type="ARBA" id="ARBA00022741"/>
    </source>
</evidence>
<dbReference type="UniPathway" id="UPA00359">
    <property type="reaction ID" value="UER00482"/>
</dbReference>
<evidence type="ECO:0000256" key="10">
    <source>
        <dbReference type="ARBA" id="ARBA00022840"/>
    </source>
</evidence>
<dbReference type="RefSeq" id="WP_102075356.1">
    <property type="nucleotide sequence ID" value="NZ_PDNW01000020.1"/>
</dbReference>
<dbReference type="GO" id="GO:0005886">
    <property type="term" value="C:plasma membrane"/>
    <property type="evidence" value="ECO:0007669"/>
    <property type="project" value="TreeGrafter"/>
</dbReference>
<accession>A0A2N4U092</accession>
<keyword evidence="15" id="KW-1185">Reference proteome</keyword>
<evidence type="ECO:0000256" key="9">
    <source>
        <dbReference type="ARBA" id="ARBA00022777"/>
    </source>
</evidence>
<comment type="similarity">
    <text evidence="13">Belongs to the LpxK family.</text>
</comment>
<dbReference type="GO" id="GO:0009244">
    <property type="term" value="P:lipopolysaccharide core region biosynthetic process"/>
    <property type="evidence" value="ECO:0007669"/>
    <property type="project" value="TreeGrafter"/>
</dbReference>
<keyword evidence="9 13" id="KW-0418">Kinase</keyword>
<dbReference type="InterPro" id="IPR003758">
    <property type="entry name" value="LpxK"/>
</dbReference>
<dbReference type="PANTHER" id="PTHR42724:SF1">
    <property type="entry name" value="TETRAACYLDISACCHARIDE 4'-KINASE, MITOCHONDRIAL-RELATED"/>
    <property type="match status" value="1"/>
</dbReference>
<dbReference type="Pfam" id="PF02606">
    <property type="entry name" value="LpxK"/>
    <property type="match status" value="1"/>
</dbReference>
<dbReference type="SUPFAM" id="SSF52540">
    <property type="entry name" value="P-loop containing nucleoside triphosphate hydrolases"/>
    <property type="match status" value="1"/>
</dbReference>
<keyword evidence="7 13" id="KW-0808">Transferase</keyword>
<comment type="pathway">
    <text evidence="2 13">Glycolipid biosynthesis; lipid IV(A) biosynthesis; lipid IV(A) from (3R)-3-hydroxytetradecanoyl-[acyl-carrier-protein] and UDP-N-acetyl-alpha-D-glucosamine: step 6/6.</text>
</comment>
<reference evidence="14 15" key="1">
    <citation type="submission" date="2017-10" db="EMBL/GenBank/DDBJ databases">
        <title>Two draft genome sequences of Pusillimonas sp. strains isolated from a nitrate- and radionuclide-contaminated groundwater in Russia.</title>
        <authorList>
            <person name="Grouzdev D.S."/>
            <person name="Tourova T.P."/>
            <person name="Goeva M.A."/>
            <person name="Babich T.L."/>
            <person name="Sokolova D.S."/>
            <person name="Abdullin R."/>
            <person name="Poltaraus A.B."/>
            <person name="Toshchakov S.V."/>
            <person name="Nazina T.N."/>
        </authorList>
    </citation>
    <scope>NUCLEOTIDE SEQUENCE [LARGE SCALE GENOMIC DNA]</scope>
    <source>
        <strain evidence="14 15">JR1/69-3-13</strain>
    </source>
</reference>
<sequence>MKTPTFLSRALHAAWQRKGLLSAALLPLSLPVLAATAYKHRRYLRRPDLVYHSRLPVVVVGNIYVGGTGKTPVVMALIQALQERGWRPGVISRGYGAKVGDHARAGTGKLDPSEFGDEPALIARTTMVPVSVHPSRVLAIKKLQKNYPEVNIVIADDGLQHLALGRDIEIVVQDARGIGNGRVIPAGPLREPASRLQSVDYLISNLHGDMAAPANIASMARQLSMRLTPATVTNLVTGASLDWSSWRTQHGTDSISAVAAIGQPERFFSMLRAAGITLDRTCGLPDHDPYDASPFTDLASSHILITAKDAVKCERFNDARLWVVHPTPVFSDPDWLDLIDQMLRFIATRKETMAAQRRKH</sequence>
<evidence type="ECO:0000256" key="3">
    <source>
        <dbReference type="ARBA" id="ARBA00012071"/>
    </source>
</evidence>
<evidence type="ECO:0000256" key="13">
    <source>
        <dbReference type="HAMAP-Rule" id="MF_00409"/>
    </source>
</evidence>
<organism evidence="14 15">
    <name type="scientific">Pollutimonas subterranea</name>
    <dbReference type="NCBI Taxonomy" id="2045210"/>
    <lineage>
        <taxon>Bacteria</taxon>
        <taxon>Pseudomonadati</taxon>
        <taxon>Pseudomonadota</taxon>
        <taxon>Betaproteobacteria</taxon>
        <taxon>Burkholderiales</taxon>
        <taxon>Alcaligenaceae</taxon>
        <taxon>Pollutimonas</taxon>
    </lineage>
</organism>
<evidence type="ECO:0000256" key="2">
    <source>
        <dbReference type="ARBA" id="ARBA00004870"/>
    </source>
</evidence>
<evidence type="ECO:0000256" key="1">
    <source>
        <dbReference type="ARBA" id="ARBA00002274"/>
    </source>
</evidence>
<dbReference type="AlphaFoldDB" id="A0A2N4U092"/>
<proteinExistence type="inferred from homology"/>
<feature type="binding site" evidence="13">
    <location>
        <begin position="64"/>
        <end position="71"/>
    </location>
    <ligand>
        <name>ATP</name>
        <dbReference type="ChEBI" id="CHEBI:30616"/>
    </ligand>
</feature>
<comment type="catalytic activity">
    <reaction evidence="13">
        <text>a lipid A disaccharide + ATP = a lipid IVA + ADP + H(+)</text>
        <dbReference type="Rhea" id="RHEA:67840"/>
        <dbReference type="ChEBI" id="CHEBI:15378"/>
        <dbReference type="ChEBI" id="CHEBI:30616"/>
        <dbReference type="ChEBI" id="CHEBI:176343"/>
        <dbReference type="ChEBI" id="CHEBI:176425"/>
        <dbReference type="ChEBI" id="CHEBI:456216"/>
        <dbReference type="EC" id="2.7.1.130"/>
    </reaction>
</comment>
<keyword evidence="8 13" id="KW-0547">Nucleotide-binding</keyword>
<comment type="function">
    <text evidence="1 13">Transfers the gamma-phosphate of ATP to the 4'-position of a tetraacyldisaccharide 1-phosphate intermediate (termed DS-1-P) to form tetraacyldisaccharide 1,4'-bis-phosphate (lipid IVA).</text>
</comment>
<name>A0A2N4U092_9BURK</name>
<evidence type="ECO:0000256" key="4">
    <source>
        <dbReference type="ARBA" id="ARBA00016436"/>
    </source>
</evidence>